<dbReference type="RefSeq" id="WP_021170777.1">
    <property type="nucleotide sequence ID" value="NZ_CTRP01000002.1"/>
</dbReference>
<feature type="transmembrane region" description="Helical" evidence="1">
    <location>
        <begin position="66"/>
        <end position="88"/>
    </location>
</feature>
<feature type="transmembrane region" description="Helical" evidence="1">
    <location>
        <begin position="43"/>
        <end position="60"/>
    </location>
</feature>
<keyword evidence="1" id="KW-0472">Membrane</keyword>
<keyword evidence="3" id="KW-1185">Reference proteome</keyword>
<name>A0A0U1KRU0_9FIRM</name>
<dbReference type="Gene3D" id="1.20.120.1630">
    <property type="match status" value="1"/>
</dbReference>
<sequence length="196" mass="23015">MEAVWYQRLMMIQIIWYIVSWLLFAFIKAERMTGAGPGKACQMGNKLFWVVGLIWMWFIPFSLNTAFWIGCFIITVGEIVLSLGFWAMRKHPEKNQTVVDWGIYKFSRNSHVMAGIICLFGTIITGWNLESPLYWGLWVYFLVRVIQVHMGVLSEETLNIKRFGQEYIDYMKKTPRYAGFSLAIIKHKRRGESIHE</sequence>
<protein>
    <recommendedName>
        <fullName evidence="4">Isoprenylcysteine carboxylmethyltransferase family protein</fullName>
    </recommendedName>
</protein>
<accession>A0A0U1KRU0</accession>
<evidence type="ECO:0000313" key="3">
    <source>
        <dbReference type="Proteomes" id="UP000049855"/>
    </source>
</evidence>
<gene>
    <name evidence="2" type="ORF">SpAn4DRAFT_4662</name>
</gene>
<feature type="transmembrane region" description="Helical" evidence="1">
    <location>
        <begin position="6"/>
        <end position="27"/>
    </location>
</feature>
<evidence type="ECO:0000313" key="2">
    <source>
        <dbReference type="EMBL" id="CQR70150.1"/>
    </source>
</evidence>
<evidence type="ECO:0008006" key="4">
    <source>
        <dbReference type="Google" id="ProtNLM"/>
    </source>
</evidence>
<dbReference type="EMBL" id="CTRP01000002">
    <property type="protein sequence ID" value="CQR70150.1"/>
    <property type="molecule type" value="Genomic_DNA"/>
</dbReference>
<dbReference type="Proteomes" id="UP000049855">
    <property type="component" value="Unassembled WGS sequence"/>
</dbReference>
<keyword evidence="1" id="KW-0812">Transmembrane</keyword>
<feature type="transmembrane region" description="Helical" evidence="1">
    <location>
        <begin position="133"/>
        <end position="153"/>
    </location>
</feature>
<keyword evidence="1" id="KW-1133">Transmembrane helix</keyword>
<reference evidence="3" key="1">
    <citation type="submission" date="2015-03" db="EMBL/GenBank/DDBJ databases">
        <authorList>
            <person name="Nijsse Bart"/>
        </authorList>
    </citation>
    <scope>NUCLEOTIDE SEQUENCE [LARGE SCALE GENOMIC DNA]</scope>
</reference>
<evidence type="ECO:0000256" key="1">
    <source>
        <dbReference type="SAM" id="Phobius"/>
    </source>
</evidence>
<feature type="transmembrane region" description="Helical" evidence="1">
    <location>
        <begin position="109"/>
        <end position="127"/>
    </location>
</feature>
<proteinExistence type="predicted"/>
<dbReference type="AlphaFoldDB" id="A0A0U1KRU0"/>
<organism evidence="2 3">
    <name type="scientific">Sporomusa ovata</name>
    <dbReference type="NCBI Taxonomy" id="2378"/>
    <lineage>
        <taxon>Bacteria</taxon>
        <taxon>Bacillati</taxon>
        <taxon>Bacillota</taxon>
        <taxon>Negativicutes</taxon>
        <taxon>Selenomonadales</taxon>
        <taxon>Sporomusaceae</taxon>
        <taxon>Sporomusa</taxon>
    </lineage>
</organism>